<dbReference type="Pfam" id="PF00196">
    <property type="entry name" value="GerE"/>
    <property type="match status" value="1"/>
</dbReference>
<feature type="domain" description="HTH luxR-type" evidence="6">
    <location>
        <begin position="143"/>
        <end position="213"/>
    </location>
</feature>
<proteinExistence type="predicted"/>
<dbReference type="PROSITE" id="PS50110">
    <property type="entry name" value="RESPONSE_REGULATORY"/>
    <property type="match status" value="1"/>
</dbReference>
<dbReference type="SMART" id="SM00448">
    <property type="entry name" value="REC"/>
    <property type="match status" value="1"/>
</dbReference>
<evidence type="ECO:0000259" key="7">
    <source>
        <dbReference type="PROSITE" id="PS50110"/>
    </source>
</evidence>
<dbReference type="InterPro" id="IPR058245">
    <property type="entry name" value="NreC/VraR/RcsB-like_REC"/>
</dbReference>
<keyword evidence="4" id="KW-0804">Transcription</keyword>
<keyword evidence="2" id="KW-0805">Transcription regulation</keyword>
<dbReference type="InterPro" id="IPR001789">
    <property type="entry name" value="Sig_transdc_resp-reg_receiver"/>
</dbReference>
<dbReference type="GO" id="GO:0003677">
    <property type="term" value="F:DNA binding"/>
    <property type="evidence" value="ECO:0007669"/>
    <property type="project" value="UniProtKB-KW"/>
</dbReference>
<dbReference type="SUPFAM" id="SSF46894">
    <property type="entry name" value="C-terminal effector domain of the bipartite response regulators"/>
    <property type="match status" value="1"/>
</dbReference>
<evidence type="ECO:0000256" key="2">
    <source>
        <dbReference type="ARBA" id="ARBA00023015"/>
    </source>
</evidence>
<dbReference type="GO" id="GO:0006355">
    <property type="term" value="P:regulation of DNA-templated transcription"/>
    <property type="evidence" value="ECO:0007669"/>
    <property type="project" value="InterPro"/>
</dbReference>
<dbReference type="CDD" id="cd17535">
    <property type="entry name" value="REC_NarL-like"/>
    <property type="match status" value="1"/>
</dbReference>
<dbReference type="PROSITE" id="PS50043">
    <property type="entry name" value="HTH_LUXR_2"/>
    <property type="match status" value="1"/>
</dbReference>
<dbReference type="PRINTS" id="PR00038">
    <property type="entry name" value="HTHLUXR"/>
</dbReference>
<dbReference type="Pfam" id="PF00072">
    <property type="entry name" value="Response_reg"/>
    <property type="match status" value="1"/>
</dbReference>
<dbReference type="KEGG" id="cai:Caci_1254"/>
<dbReference type="PANTHER" id="PTHR43214">
    <property type="entry name" value="TWO-COMPONENT RESPONSE REGULATOR"/>
    <property type="match status" value="1"/>
</dbReference>
<dbReference type="RefSeq" id="WP_012785473.1">
    <property type="nucleotide sequence ID" value="NC_013131.1"/>
</dbReference>
<dbReference type="InterPro" id="IPR011006">
    <property type="entry name" value="CheY-like_superfamily"/>
</dbReference>
<gene>
    <name evidence="8" type="ordered locus">Caci_1254</name>
</gene>
<keyword evidence="1 5" id="KW-0597">Phosphoprotein</keyword>
<dbReference type="AlphaFoldDB" id="C7Q791"/>
<evidence type="ECO:0000313" key="9">
    <source>
        <dbReference type="Proteomes" id="UP000000851"/>
    </source>
</evidence>
<dbReference type="SUPFAM" id="SSF52172">
    <property type="entry name" value="CheY-like"/>
    <property type="match status" value="1"/>
</dbReference>
<evidence type="ECO:0000259" key="6">
    <source>
        <dbReference type="PROSITE" id="PS50043"/>
    </source>
</evidence>
<keyword evidence="9" id="KW-1185">Reference proteome</keyword>
<dbReference type="InterPro" id="IPR039420">
    <property type="entry name" value="WalR-like"/>
</dbReference>
<dbReference type="PANTHER" id="PTHR43214:SF24">
    <property type="entry name" value="TRANSCRIPTIONAL REGULATORY PROTEIN NARL-RELATED"/>
    <property type="match status" value="1"/>
</dbReference>
<dbReference type="eggNOG" id="COG2197">
    <property type="taxonomic scope" value="Bacteria"/>
</dbReference>
<dbReference type="HOGENOM" id="CLU_000445_90_0_11"/>
<dbReference type="SMART" id="SM00421">
    <property type="entry name" value="HTH_LUXR"/>
    <property type="match status" value="1"/>
</dbReference>
<dbReference type="EMBL" id="CP001700">
    <property type="protein sequence ID" value="ACU70179.1"/>
    <property type="molecule type" value="Genomic_DNA"/>
</dbReference>
<reference evidence="8 9" key="1">
    <citation type="journal article" date="2009" name="Stand. Genomic Sci.">
        <title>Complete genome sequence of Catenulispora acidiphila type strain (ID 139908).</title>
        <authorList>
            <person name="Copeland A."/>
            <person name="Lapidus A."/>
            <person name="Glavina Del Rio T."/>
            <person name="Nolan M."/>
            <person name="Lucas S."/>
            <person name="Chen F."/>
            <person name="Tice H."/>
            <person name="Cheng J.F."/>
            <person name="Bruce D."/>
            <person name="Goodwin L."/>
            <person name="Pitluck S."/>
            <person name="Mikhailova N."/>
            <person name="Pati A."/>
            <person name="Ivanova N."/>
            <person name="Mavromatis K."/>
            <person name="Chen A."/>
            <person name="Palaniappan K."/>
            <person name="Chain P."/>
            <person name="Land M."/>
            <person name="Hauser L."/>
            <person name="Chang Y.J."/>
            <person name="Jeffries C.D."/>
            <person name="Chertkov O."/>
            <person name="Brettin T."/>
            <person name="Detter J.C."/>
            <person name="Han C."/>
            <person name="Ali Z."/>
            <person name="Tindall B.J."/>
            <person name="Goker M."/>
            <person name="Bristow J."/>
            <person name="Eisen J.A."/>
            <person name="Markowitz V."/>
            <person name="Hugenholtz P."/>
            <person name="Kyrpides N.C."/>
            <person name="Klenk H.P."/>
        </authorList>
    </citation>
    <scope>NUCLEOTIDE SEQUENCE [LARGE SCALE GENOMIC DNA]</scope>
    <source>
        <strain evidence="9">DSM 44928 / JCM 14897 / NBRC 102108 / NRRL B-24433 / ID139908</strain>
    </source>
</reference>
<dbReference type="Gene3D" id="3.40.50.2300">
    <property type="match status" value="1"/>
</dbReference>
<evidence type="ECO:0000256" key="1">
    <source>
        <dbReference type="ARBA" id="ARBA00022553"/>
    </source>
</evidence>
<protein>
    <submittedName>
        <fullName evidence="8">Two component transcriptional regulator, LuxR family</fullName>
    </submittedName>
</protein>
<accession>C7Q791</accession>
<keyword evidence="3" id="KW-0238">DNA-binding</keyword>
<dbReference type="Proteomes" id="UP000000851">
    <property type="component" value="Chromosome"/>
</dbReference>
<evidence type="ECO:0000256" key="4">
    <source>
        <dbReference type="ARBA" id="ARBA00023163"/>
    </source>
</evidence>
<dbReference type="InParanoid" id="C7Q791"/>
<dbReference type="STRING" id="479433.Caci_1254"/>
<dbReference type="GO" id="GO:0000160">
    <property type="term" value="P:phosphorelay signal transduction system"/>
    <property type="evidence" value="ECO:0007669"/>
    <property type="project" value="InterPro"/>
</dbReference>
<evidence type="ECO:0000313" key="8">
    <source>
        <dbReference type="EMBL" id="ACU70179.1"/>
    </source>
</evidence>
<dbReference type="InterPro" id="IPR016032">
    <property type="entry name" value="Sig_transdc_resp-reg_C-effctor"/>
</dbReference>
<sequence>MRVVIADDSVLIRAGVVRVLEISGHEVVAETGDGASLLAAVATHRPDAVVVDVRMPPTFKDEGIVAAVQIRERFPATAVLVLSQFVEERYATDLLARDTTRVGYLLKDRVADIDSFIESLERVAAGGTALDPEVVAQLLVRRPADPLDRLTPRERDVLALMAEGRANGAIADVLAVSESAVGKHINNIFMKLDLQPDDLGHRRVLAVLRYLAA</sequence>
<dbReference type="InterPro" id="IPR000792">
    <property type="entry name" value="Tscrpt_reg_LuxR_C"/>
</dbReference>
<organism evidence="8 9">
    <name type="scientific">Catenulispora acidiphila (strain DSM 44928 / JCM 14897 / NBRC 102108 / NRRL B-24433 / ID139908)</name>
    <dbReference type="NCBI Taxonomy" id="479433"/>
    <lineage>
        <taxon>Bacteria</taxon>
        <taxon>Bacillati</taxon>
        <taxon>Actinomycetota</taxon>
        <taxon>Actinomycetes</taxon>
        <taxon>Catenulisporales</taxon>
        <taxon>Catenulisporaceae</taxon>
        <taxon>Catenulispora</taxon>
    </lineage>
</organism>
<name>C7Q791_CATAD</name>
<dbReference type="CDD" id="cd06170">
    <property type="entry name" value="LuxR_C_like"/>
    <property type="match status" value="1"/>
</dbReference>
<feature type="modified residue" description="4-aspartylphosphate" evidence="5">
    <location>
        <position position="52"/>
    </location>
</feature>
<evidence type="ECO:0000256" key="3">
    <source>
        <dbReference type="ARBA" id="ARBA00023125"/>
    </source>
</evidence>
<evidence type="ECO:0000256" key="5">
    <source>
        <dbReference type="PROSITE-ProRule" id="PRU00169"/>
    </source>
</evidence>
<feature type="domain" description="Response regulatory" evidence="7">
    <location>
        <begin position="2"/>
        <end position="122"/>
    </location>
</feature>